<evidence type="ECO:0000313" key="1">
    <source>
        <dbReference type="EMBL" id="TEB13969.1"/>
    </source>
</evidence>
<dbReference type="Proteomes" id="UP000298030">
    <property type="component" value="Unassembled WGS sequence"/>
</dbReference>
<sequence>MVARGEGLLFSPSKLGVCHKPARSQIELWFVLGFCFLWPFSKRPLVPRGGQRGNRVALRRCLRIEAFTFTSRRTLQVTRVLEALRAQAAVSELLGLLRASSLS</sequence>
<protein>
    <submittedName>
        <fullName evidence="1">Uncharacterized protein</fullName>
    </submittedName>
</protein>
<keyword evidence="2" id="KW-1185">Reference proteome</keyword>
<reference evidence="1 2" key="1">
    <citation type="journal article" date="2019" name="Nat. Ecol. Evol.">
        <title>Megaphylogeny resolves global patterns of mushroom evolution.</title>
        <authorList>
            <person name="Varga T."/>
            <person name="Krizsan K."/>
            <person name="Foldi C."/>
            <person name="Dima B."/>
            <person name="Sanchez-Garcia M."/>
            <person name="Sanchez-Ramirez S."/>
            <person name="Szollosi G.J."/>
            <person name="Szarkandi J.G."/>
            <person name="Papp V."/>
            <person name="Albert L."/>
            <person name="Andreopoulos W."/>
            <person name="Angelini C."/>
            <person name="Antonin V."/>
            <person name="Barry K.W."/>
            <person name="Bougher N.L."/>
            <person name="Buchanan P."/>
            <person name="Buyck B."/>
            <person name="Bense V."/>
            <person name="Catcheside P."/>
            <person name="Chovatia M."/>
            <person name="Cooper J."/>
            <person name="Damon W."/>
            <person name="Desjardin D."/>
            <person name="Finy P."/>
            <person name="Geml J."/>
            <person name="Haridas S."/>
            <person name="Hughes K."/>
            <person name="Justo A."/>
            <person name="Karasinski D."/>
            <person name="Kautmanova I."/>
            <person name="Kiss B."/>
            <person name="Kocsube S."/>
            <person name="Kotiranta H."/>
            <person name="LaButti K.M."/>
            <person name="Lechner B.E."/>
            <person name="Liimatainen K."/>
            <person name="Lipzen A."/>
            <person name="Lukacs Z."/>
            <person name="Mihaltcheva S."/>
            <person name="Morgado L.N."/>
            <person name="Niskanen T."/>
            <person name="Noordeloos M.E."/>
            <person name="Ohm R.A."/>
            <person name="Ortiz-Santana B."/>
            <person name="Ovrebo C."/>
            <person name="Racz N."/>
            <person name="Riley R."/>
            <person name="Savchenko A."/>
            <person name="Shiryaev A."/>
            <person name="Soop K."/>
            <person name="Spirin V."/>
            <person name="Szebenyi C."/>
            <person name="Tomsovsky M."/>
            <person name="Tulloss R.E."/>
            <person name="Uehling J."/>
            <person name="Grigoriev I.V."/>
            <person name="Vagvolgyi C."/>
            <person name="Papp T."/>
            <person name="Martin F.M."/>
            <person name="Miettinen O."/>
            <person name="Hibbett D.S."/>
            <person name="Nagy L.G."/>
        </authorList>
    </citation>
    <scope>NUCLEOTIDE SEQUENCE [LARGE SCALE GENOMIC DNA]</scope>
    <source>
        <strain evidence="1 2">FP101781</strain>
    </source>
</reference>
<comment type="caution">
    <text evidence="1">The sequence shown here is derived from an EMBL/GenBank/DDBJ whole genome shotgun (WGS) entry which is preliminary data.</text>
</comment>
<dbReference type="AlphaFoldDB" id="A0A4Y7RZ00"/>
<proteinExistence type="predicted"/>
<evidence type="ECO:0000313" key="2">
    <source>
        <dbReference type="Proteomes" id="UP000298030"/>
    </source>
</evidence>
<accession>A0A4Y7RZ00</accession>
<dbReference type="EMBL" id="QPFP01000406">
    <property type="protein sequence ID" value="TEB13969.1"/>
    <property type="molecule type" value="Genomic_DNA"/>
</dbReference>
<organism evidence="1 2">
    <name type="scientific">Coprinellus micaceus</name>
    <name type="common">Glistening ink-cap mushroom</name>
    <name type="synonym">Coprinus micaceus</name>
    <dbReference type="NCBI Taxonomy" id="71717"/>
    <lineage>
        <taxon>Eukaryota</taxon>
        <taxon>Fungi</taxon>
        <taxon>Dikarya</taxon>
        <taxon>Basidiomycota</taxon>
        <taxon>Agaricomycotina</taxon>
        <taxon>Agaricomycetes</taxon>
        <taxon>Agaricomycetidae</taxon>
        <taxon>Agaricales</taxon>
        <taxon>Agaricineae</taxon>
        <taxon>Psathyrellaceae</taxon>
        <taxon>Coprinellus</taxon>
    </lineage>
</organism>
<name>A0A4Y7RZ00_COPMI</name>
<gene>
    <name evidence="1" type="ORF">FA13DRAFT_943307</name>
</gene>